<evidence type="ECO:0000313" key="3">
    <source>
        <dbReference type="Proteomes" id="UP001341281"/>
    </source>
</evidence>
<name>A0AAQ3US27_PASNO</name>
<dbReference type="Pfam" id="PF12274">
    <property type="entry name" value="DUF3615"/>
    <property type="match status" value="1"/>
</dbReference>
<dbReference type="EMBL" id="CP144753">
    <property type="protein sequence ID" value="WVZ95377.1"/>
    <property type="molecule type" value="Genomic_DNA"/>
</dbReference>
<feature type="domain" description="DUF3615" evidence="1">
    <location>
        <begin position="76"/>
        <end position="158"/>
    </location>
</feature>
<proteinExistence type="predicted"/>
<dbReference type="PANTHER" id="PTHR34710">
    <property type="entry name" value="OS03G0834100 PROTEIN"/>
    <property type="match status" value="1"/>
</dbReference>
<gene>
    <name evidence="2" type="ORF">U9M48_041149</name>
</gene>
<feature type="non-terminal residue" evidence="2">
    <location>
        <position position="187"/>
    </location>
</feature>
<keyword evidence="3" id="KW-1185">Reference proteome</keyword>
<evidence type="ECO:0000313" key="2">
    <source>
        <dbReference type="EMBL" id="WVZ95377.1"/>
    </source>
</evidence>
<dbReference type="Proteomes" id="UP001341281">
    <property type="component" value="Chromosome 09"/>
</dbReference>
<dbReference type="InterPro" id="IPR022059">
    <property type="entry name" value="DUF3615"/>
</dbReference>
<organism evidence="2 3">
    <name type="scientific">Paspalum notatum var. saurae</name>
    <dbReference type="NCBI Taxonomy" id="547442"/>
    <lineage>
        <taxon>Eukaryota</taxon>
        <taxon>Viridiplantae</taxon>
        <taxon>Streptophyta</taxon>
        <taxon>Embryophyta</taxon>
        <taxon>Tracheophyta</taxon>
        <taxon>Spermatophyta</taxon>
        <taxon>Magnoliopsida</taxon>
        <taxon>Liliopsida</taxon>
        <taxon>Poales</taxon>
        <taxon>Poaceae</taxon>
        <taxon>PACMAD clade</taxon>
        <taxon>Panicoideae</taxon>
        <taxon>Andropogonodae</taxon>
        <taxon>Paspaleae</taxon>
        <taxon>Paspalinae</taxon>
        <taxon>Paspalum</taxon>
    </lineage>
</organism>
<dbReference type="PANTHER" id="PTHR34710:SF18">
    <property type="entry name" value="OS05G0522700 PROTEIN"/>
    <property type="match status" value="1"/>
</dbReference>
<accession>A0AAQ3US27</accession>
<evidence type="ECO:0000259" key="1">
    <source>
        <dbReference type="Pfam" id="PF12274"/>
    </source>
</evidence>
<sequence length="187" mass="21140">MHASRMREAPRLTAAELAASVDALIAAQDELLGRLVHGGGSWSPHSSAFRIPTWMMNIKSSSSKRDAPAMDRRFVTDCLQHYNSLHPGIEYEPAPGRVTRHFRFHNGMCWTHGNFVARRKRSGFFSFLPGPRTLFFFELAYRNGSNGIVTCTPLDEPVTEAYSVLGFPLWWSTRRNGKNSENQLIID</sequence>
<dbReference type="AlphaFoldDB" id="A0AAQ3US27"/>
<protein>
    <recommendedName>
        <fullName evidence="1">DUF3615 domain-containing protein</fullName>
    </recommendedName>
</protein>
<reference evidence="2 3" key="1">
    <citation type="submission" date="2024-02" db="EMBL/GenBank/DDBJ databases">
        <title>High-quality chromosome-scale genome assembly of Pensacola bahiagrass (Paspalum notatum Flugge var. saurae).</title>
        <authorList>
            <person name="Vega J.M."/>
            <person name="Podio M."/>
            <person name="Orjuela J."/>
            <person name="Siena L.A."/>
            <person name="Pessino S.C."/>
            <person name="Combes M.C."/>
            <person name="Mariac C."/>
            <person name="Albertini E."/>
            <person name="Pupilli F."/>
            <person name="Ortiz J.P.A."/>
            <person name="Leblanc O."/>
        </authorList>
    </citation>
    <scope>NUCLEOTIDE SEQUENCE [LARGE SCALE GENOMIC DNA]</scope>
    <source>
        <strain evidence="2">R1</strain>
        <tissue evidence="2">Leaf</tissue>
    </source>
</reference>